<feature type="transmembrane region" description="Helical" evidence="1">
    <location>
        <begin position="147"/>
        <end position="165"/>
    </location>
</feature>
<feature type="transmembrane region" description="Helical" evidence="1">
    <location>
        <begin position="19"/>
        <end position="40"/>
    </location>
</feature>
<feature type="transmembrane region" description="Helical" evidence="1">
    <location>
        <begin position="46"/>
        <end position="67"/>
    </location>
</feature>
<keyword evidence="1" id="KW-0472">Membrane</keyword>
<evidence type="ECO:0000313" key="2">
    <source>
        <dbReference type="EnsemblProtists" id="EOD23796"/>
    </source>
</evidence>
<feature type="transmembrane region" description="Helical" evidence="1">
    <location>
        <begin position="313"/>
        <end position="331"/>
    </location>
</feature>
<dbReference type="KEGG" id="ehx:EMIHUDRAFT_457886"/>
<evidence type="ECO:0008006" key="4">
    <source>
        <dbReference type="Google" id="ProtNLM"/>
    </source>
</evidence>
<proteinExistence type="predicted"/>
<dbReference type="AlphaFoldDB" id="A0A0D3JJW1"/>
<keyword evidence="1" id="KW-1133">Transmembrane helix</keyword>
<reference evidence="2" key="2">
    <citation type="submission" date="2024-10" db="UniProtKB">
        <authorList>
            <consortium name="EnsemblProtists"/>
        </authorList>
    </citation>
    <scope>IDENTIFICATION</scope>
</reference>
<organism evidence="2 3">
    <name type="scientific">Emiliania huxleyi (strain CCMP1516)</name>
    <dbReference type="NCBI Taxonomy" id="280463"/>
    <lineage>
        <taxon>Eukaryota</taxon>
        <taxon>Haptista</taxon>
        <taxon>Haptophyta</taxon>
        <taxon>Prymnesiophyceae</taxon>
        <taxon>Isochrysidales</taxon>
        <taxon>Noelaerhabdaceae</taxon>
        <taxon>Emiliania</taxon>
    </lineage>
</organism>
<keyword evidence="1" id="KW-0812">Transmembrane</keyword>
<dbReference type="Proteomes" id="UP000013827">
    <property type="component" value="Unassembled WGS sequence"/>
</dbReference>
<reference evidence="3" key="1">
    <citation type="journal article" date="2013" name="Nature">
        <title>Pan genome of the phytoplankton Emiliania underpins its global distribution.</title>
        <authorList>
            <person name="Read B.A."/>
            <person name="Kegel J."/>
            <person name="Klute M.J."/>
            <person name="Kuo A."/>
            <person name="Lefebvre S.C."/>
            <person name="Maumus F."/>
            <person name="Mayer C."/>
            <person name="Miller J."/>
            <person name="Monier A."/>
            <person name="Salamov A."/>
            <person name="Young J."/>
            <person name="Aguilar M."/>
            <person name="Claverie J.M."/>
            <person name="Frickenhaus S."/>
            <person name="Gonzalez K."/>
            <person name="Herman E.K."/>
            <person name="Lin Y.C."/>
            <person name="Napier J."/>
            <person name="Ogata H."/>
            <person name="Sarno A.F."/>
            <person name="Shmutz J."/>
            <person name="Schroeder D."/>
            <person name="de Vargas C."/>
            <person name="Verret F."/>
            <person name="von Dassow P."/>
            <person name="Valentin K."/>
            <person name="Van de Peer Y."/>
            <person name="Wheeler G."/>
            <person name="Dacks J.B."/>
            <person name="Delwiche C.F."/>
            <person name="Dyhrman S.T."/>
            <person name="Glockner G."/>
            <person name="John U."/>
            <person name="Richards T."/>
            <person name="Worden A.Z."/>
            <person name="Zhang X."/>
            <person name="Grigoriev I.V."/>
            <person name="Allen A.E."/>
            <person name="Bidle K."/>
            <person name="Borodovsky M."/>
            <person name="Bowler C."/>
            <person name="Brownlee C."/>
            <person name="Cock J.M."/>
            <person name="Elias M."/>
            <person name="Gladyshev V.N."/>
            <person name="Groth M."/>
            <person name="Guda C."/>
            <person name="Hadaegh A."/>
            <person name="Iglesias-Rodriguez M.D."/>
            <person name="Jenkins J."/>
            <person name="Jones B.M."/>
            <person name="Lawson T."/>
            <person name="Leese F."/>
            <person name="Lindquist E."/>
            <person name="Lobanov A."/>
            <person name="Lomsadze A."/>
            <person name="Malik S.B."/>
            <person name="Marsh M.E."/>
            <person name="Mackinder L."/>
            <person name="Mock T."/>
            <person name="Mueller-Roeber B."/>
            <person name="Pagarete A."/>
            <person name="Parker M."/>
            <person name="Probert I."/>
            <person name="Quesneville H."/>
            <person name="Raines C."/>
            <person name="Rensing S.A."/>
            <person name="Riano-Pachon D.M."/>
            <person name="Richier S."/>
            <person name="Rokitta S."/>
            <person name="Shiraiwa Y."/>
            <person name="Soanes D.M."/>
            <person name="van der Giezen M."/>
            <person name="Wahlund T.M."/>
            <person name="Williams B."/>
            <person name="Wilson W."/>
            <person name="Wolfe G."/>
            <person name="Wurch L.L."/>
        </authorList>
    </citation>
    <scope>NUCLEOTIDE SEQUENCE</scope>
</reference>
<evidence type="ECO:0000256" key="1">
    <source>
        <dbReference type="SAM" id="Phobius"/>
    </source>
</evidence>
<dbReference type="EnsemblProtists" id="EOD23796">
    <property type="protein sequence ID" value="EOD23796"/>
    <property type="gene ID" value="EMIHUDRAFT_457886"/>
</dbReference>
<sequence>MELTDSYDERSSLFGLKTLFQFVGYAATPLLNIGLSALLADDLVALYSMLALAVGSLAVLAWASLLCNVDHTILPVPIVPSARRVLANKPYPTSIVSNPVWVQSRGWCGTRRVLANKPYPTSIVSNPVWVQSRGWCGIRRVLANKPYLVYLLMKMPLSLVSLMPSNLAALWEPARAPCAPDIEHIQSLISLFFLAIPGLLALIAAIPAGKMPITARVHAAILAAIAARNSGGDAGEGGDAGGEREVIDPVYGEPVQRPPNTAASLLHEHFSPSEWQSFPTLGSLRAFLVSRLLLWVALAAALVAGMAYSGVEAAVTFGCLLLSALFILIPWDGVRLYALSGPAASSLVPARTAPP</sequence>
<accession>A0A0D3JJW1</accession>
<keyword evidence="3" id="KW-1185">Reference proteome</keyword>
<dbReference type="HOGENOM" id="CLU_781745_0_0_1"/>
<dbReference type="RefSeq" id="XP_005776225.1">
    <property type="nucleotide sequence ID" value="XM_005776168.1"/>
</dbReference>
<protein>
    <recommendedName>
        <fullName evidence="4">Solute carrier family 40 protein</fullName>
    </recommendedName>
</protein>
<feature type="transmembrane region" description="Helical" evidence="1">
    <location>
        <begin position="286"/>
        <end position="307"/>
    </location>
</feature>
<evidence type="ECO:0000313" key="3">
    <source>
        <dbReference type="Proteomes" id="UP000013827"/>
    </source>
</evidence>
<dbReference type="PaxDb" id="2903-EOD23796"/>
<dbReference type="GeneID" id="17269342"/>
<feature type="transmembrane region" description="Helical" evidence="1">
    <location>
        <begin position="185"/>
        <end position="206"/>
    </location>
</feature>
<name>A0A0D3JJW1_EMIH1</name>